<dbReference type="PANTHER" id="PTHR44757">
    <property type="entry name" value="DIGUANYLATE CYCLASE DGCP"/>
    <property type="match status" value="1"/>
</dbReference>
<feature type="domain" description="GGDEF" evidence="4">
    <location>
        <begin position="298"/>
        <end position="431"/>
    </location>
</feature>
<dbReference type="AlphaFoldDB" id="A0A7C8HFU6"/>
<dbReference type="CDD" id="cd01949">
    <property type="entry name" value="GGDEF"/>
    <property type="match status" value="1"/>
</dbReference>
<dbReference type="InterPro" id="IPR052155">
    <property type="entry name" value="Biofilm_reg_signaling"/>
</dbReference>
<dbReference type="InterPro" id="IPR035965">
    <property type="entry name" value="PAS-like_dom_sf"/>
</dbReference>
<dbReference type="RefSeq" id="WP_158739546.1">
    <property type="nucleotide sequence ID" value="NZ_JAFBEP010000005.1"/>
</dbReference>
<evidence type="ECO:0000259" key="1">
    <source>
        <dbReference type="PROSITE" id="PS50112"/>
    </source>
</evidence>
<dbReference type="PROSITE" id="PS50887">
    <property type="entry name" value="GGDEF"/>
    <property type="match status" value="1"/>
</dbReference>
<dbReference type="CDD" id="cd01948">
    <property type="entry name" value="EAL"/>
    <property type="match status" value="1"/>
</dbReference>
<dbReference type="InterPro" id="IPR029787">
    <property type="entry name" value="Nucleotide_cyclase"/>
</dbReference>
<feature type="domain" description="PAS" evidence="1">
    <location>
        <begin position="141"/>
        <end position="187"/>
    </location>
</feature>
<dbReference type="OrthoDB" id="9762141at2"/>
<comment type="caution">
    <text evidence="5">The sequence shown here is derived from an EMBL/GenBank/DDBJ whole genome shotgun (WGS) entry which is preliminary data.</text>
</comment>
<name>A0A7C8HFU6_9FIRM</name>
<dbReference type="Pfam" id="PF13426">
    <property type="entry name" value="PAS_9"/>
    <property type="match status" value="2"/>
</dbReference>
<feature type="domain" description="EAL" evidence="3">
    <location>
        <begin position="440"/>
        <end position="694"/>
    </location>
</feature>
<dbReference type="CDD" id="cd00130">
    <property type="entry name" value="PAS"/>
    <property type="match status" value="2"/>
</dbReference>
<dbReference type="InterPro" id="IPR001610">
    <property type="entry name" value="PAC"/>
</dbReference>
<evidence type="ECO:0000259" key="3">
    <source>
        <dbReference type="PROSITE" id="PS50883"/>
    </source>
</evidence>
<accession>A0A7C8HFU6</accession>
<dbReference type="SUPFAM" id="SSF141868">
    <property type="entry name" value="EAL domain-like"/>
    <property type="match status" value="1"/>
</dbReference>
<reference evidence="5 6" key="1">
    <citation type="submission" date="2019-12" db="EMBL/GenBank/DDBJ databases">
        <title>Defluviitalea raffinosedens, isolated from a biogas fermenter, genome sequencing and characterization.</title>
        <authorList>
            <person name="Rettenmaier R."/>
            <person name="Schneider M."/>
            <person name="Neuhaus K."/>
            <person name="Liebl W."/>
            <person name="Zverlov V."/>
        </authorList>
    </citation>
    <scope>NUCLEOTIDE SEQUENCE [LARGE SCALE GENOMIC DNA]</scope>
    <source>
        <strain evidence="5 6">249c-K6</strain>
    </source>
</reference>
<evidence type="ECO:0000313" key="6">
    <source>
        <dbReference type="Proteomes" id="UP000483018"/>
    </source>
</evidence>
<keyword evidence="6" id="KW-1185">Reference proteome</keyword>
<dbReference type="Pfam" id="PF00563">
    <property type="entry name" value="EAL"/>
    <property type="match status" value="1"/>
</dbReference>
<dbReference type="PANTHER" id="PTHR44757:SF2">
    <property type="entry name" value="BIOFILM ARCHITECTURE MAINTENANCE PROTEIN MBAA"/>
    <property type="match status" value="1"/>
</dbReference>
<organism evidence="5 6">
    <name type="scientific">Defluviitalea raffinosedens</name>
    <dbReference type="NCBI Taxonomy" id="1450156"/>
    <lineage>
        <taxon>Bacteria</taxon>
        <taxon>Bacillati</taxon>
        <taxon>Bacillota</taxon>
        <taxon>Clostridia</taxon>
        <taxon>Lachnospirales</taxon>
        <taxon>Defluviitaleaceae</taxon>
        <taxon>Defluviitalea</taxon>
    </lineage>
</organism>
<dbReference type="Gene3D" id="3.30.450.20">
    <property type="entry name" value="PAS domain"/>
    <property type="match status" value="2"/>
</dbReference>
<dbReference type="NCBIfam" id="TIGR00254">
    <property type="entry name" value="GGDEF"/>
    <property type="match status" value="1"/>
</dbReference>
<dbReference type="SMART" id="SM00086">
    <property type="entry name" value="PAC"/>
    <property type="match status" value="2"/>
</dbReference>
<dbReference type="InterPro" id="IPR000700">
    <property type="entry name" value="PAS-assoc_C"/>
</dbReference>
<dbReference type="PROSITE" id="PS50113">
    <property type="entry name" value="PAC"/>
    <property type="match status" value="1"/>
</dbReference>
<sequence length="704" mass="80904">MHNNFEPRDNLNEGNQCCNQLKLLINAFNALEIAICIMDREGLFVYVNDVYCRLYGYQQDELLGQPYHLVIPPDESDQYWNEHNKFMKEDSVYSGERIIKQKNGKTIHALITIVKIKDGMNNYYKLITLTDITEKIKAELEVKKFMMAVGQTVDWVIITNKHGIIEYANESVARITGYSIEEIIGKTPSIWKSDKYNQDFYKNLWDTILSGKPYQNVIINRKKNGELFHLSQSISPLKSEDGEILYFVSTGKDITESVVLEDKLYYLSYYDMITGLPNRTEFSRRITQAITNAELGTRKVAILIMDINKFIFINETFGTEIGDMVLRSIGNQLSKAIGKKNVVARIGGDEFGIILEDIKSSEDIFVYIDKIFKLIQQPIRIDEQEIVLSMSMGISIYPNDGKDMKQLLSKTEIALSLARRSETNTYMFYGEHMNSDAKNFLLMENKLLKAIKNNEFTVYYQPYFNLKTHTLAGLEALVRWDDRESGIISPGVFIPILEETGFIKEVGRQIIQIVCRQLREWIDQGYHVVPVAINLSPVQFRSSTLLEDIMEAVKGYDLNPNLIVFEITESTFMEDIAATYEVLKEMKHAGFTISIDDFGTGYSSLSYLKKFPVDHLKIDLSFIRDITKDTDDKAIVNAIISMAHHLNLKTIAEGIEQEEQLKELYSLQCDIGQGYYWSKPVPAHIVESFLKYGLRNDITDTEEF</sequence>
<gene>
    <name evidence="5" type="ORF">GND95_04025</name>
</gene>
<dbReference type="SUPFAM" id="SSF55073">
    <property type="entry name" value="Nucleotide cyclase"/>
    <property type="match status" value="1"/>
</dbReference>
<dbReference type="Gene3D" id="3.20.20.450">
    <property type="entry name" value="EAL domain"/>
    <property type="match status" value="1"/>
</dbReference>
<dbReference type="Gene3D" id="3.30.70.270">
    <property type="match status" value="1"/>
</dbReference>
<evidence type="ECO:0000259" key="4">
    <source>
        <dbReference type="PROSITE" id="PS50887"/>
    </source>
</evidence>
<dbReference type="SMART" id="SM00052">
    <property type="entry name" value="EAL"/>
    <property type="match status" value="1"/>
</dbReference>
<dbReference type="InterPro" id="IPR000160">
    <property type="entry name" value="GGDEF_dom"/>
</dbReference>
<dbReference type="NCBIfam" id="TIGR00229">
    <property type="entry name" value="sensory_box"/>
    <property type="match status" value="2"/>
</dbReference>
<dbReference type="InterPro" id="IPR035919">
    <property type="entry name" value="EAL_sf"/>
</dbReference>
<dbReference type="Proteomes" id="UP000483018">
    <property type="component" value="Unassembled WGS sequence"/>
</dbReference>
<dbReference type="SMART" id="SM00091">
    <property type="entry name" value="PAS"/>
    <property type="match status" value="2"/>
</dbReference>
<dbReference type="EMBL" id="WSLF01000002">
    <property type="protein sequence ID" value="KAE9636294.1"/>
    <property type="molecule type" value="Genomic_DNA"/>
</dbReference>
<dbReference type="InterPro" id="IPR001633">
    <property type="entry name" value="EAL_dom"/>
</dbReference>
<protein>
    <submittedName>
        <fullName evidence="5">EAL domain-containing protein</fullName>
    </submittedName>
</protein>
<feature type="domain" description="PAS" evidence="1">
    <location>
        <begin position="20"/>
        <end position="90"/>
    </location>
</feature>
<dbReference type="InterPro" id="IPR043128">
    <property type="entry name" value="Rev_trsase/Diguanyl_cyclase"/>
</dbReference>
<dbReference type="PROSITE" id="PS50112">
    <property type="entry name" value="PAS"/>
    <property type="match status" value="2"/>
</dbReference>
<dbReference type="SMART" id="SM00267">
    <property type="entry name" value="GGDEF"/>
    <property type="match status" value="1"/>
</dbReference>
<feature type="domain" description="PAC" evidence="2">
    <location>
        <begin position="212"/>
        <end position="266"/>
    </location>
</feature>
<evidence type="ECO:0000259" key="2">
    <source>
        <dbReference type="PROSITE" id="PS50113"/>
    </source>
</evidence>
<dbReference type="PROSITE" id="PS50883">
    <property type="entry name" value="EAL"/>
    <property type="match status" value="1"/>
</dbReference>
<evidence type="ECO:0000313" key="5">
    <source>
        <dbReference type="EMBL" id="KAE9636294.1"/>
    </source>
</evidence>
<dbReference type="InterPro" id="IPR000014">
    <property type="entry name" value="PAS"/>
</dbReference>
<proteinExistence type="predicted"/>
<dbReference type="SUPFAM" id="SSF55785">
    <property type="entry name" value="PYP-like sensor domain (PAS domain)"/>
    <property type="match status" value="2"/>
</dbReference>
<dbReference type="Pfam" id="PF00990">
    <property type="entry name" value="GGDEF"/>
    <property type="match status" value="1"/>
</dbReference>